<name>A0A369Z6J9_HAEPH</name>
<proteinExistence type="predicted"/>
<evidence type="ECO:0000313" key="1">
    <source>
        <dbReference type="EMBL" id="RDF00146.1"/>
    </source>
</evidence>
<reference evidence="1 2" key="1">
    <citation type="submission" date="2018-05" db="EMBL/GenBank/DDBJ databases">
        <title>Draft Genome Sequences for a Diverse set of 7 Haemophilus Species.</title>
        <authorList>
            <person name="Nichols M."/>
            <person name="Topaz N."/>
            <person name="Wang X."/>
            <person name="Wang X."/>
            <person name="Boxrud D."/>
        </authorList>
    </citation>
    <scope>NUCLEOTIDE SEQUENCE [LARGE SCALE GENOMIC DNA]</scope>
    <source>
        <strain evidence="1 2">C2010039593</strain>
    </source>
</reference>
<dbReference type="AlphaFoldDB" id="A0A369Z6J9"/>
<accession>A0A369Z6J9</accession>
<dbReference type="RefSeq" id="WP_111313633.1">
    <property type="nucleotide sequence ID" value="NZ_CAUQRN010000034.1"/>
</dbReference>
<sequence>MKVTEENIWAFSTISAGYLYQTLARLFEQVLPVGYMLTQTINKDIAQIIRDEKVENLTLITGVDPLALGFPKSCLIERFFAKTENSTSPYARVILDRKLHLTMMEAIESSPTEAIECLSQDQATLSGDIYLVTKTGRKIKGEDLKLNKICYLEPFGKTKTVSWSDAVDLLKNIEKELLYFEE</sequence>
<protein>
    <submittedName>
        <fullName evidence="1">Uncharacterized protein</fullName>
    </submittedName>
</protein>
<organism evidence="1 2">
    <name type="scientific">Haemophilus parahaemolyticus</name>
    <dbReference type="NCBI Taxonomy" id="735"/>
    <lineage>
        <taxon>Bacteria</taxon>
        <taxon>Pseudomonadati</taxon>
        <taxon>Pseudomonadota</taxon>
        <taxon>Gammaproteobacteria</taxon>
        <taxon>Pasteurellales</taxon>
        <taxon>Pasteurellaceae</taxon>
        <taxon>Haemophilus</taxon>
    </lineage>
</organism>
<dbReference type="Proteomes" id="UP000253999">
    <property type="component" value="Unassembled WGS sequence"/>
</dbReference>
<comment type="caution">
    <text evidence="1">The sequence shown here is derived from an EMBL/GenBank/DDBJ whole genome shotgun (WGS) entry which is preliminary data.</text>
</comment>
<gene>
    <name evidence="1" type="ORF">DPV98_10145</name>
</gene>
<dbReference type="EMBL" id="QEQD01000012">
    <property type="protein sequence ID" value="RDF00146.1"/>
    <property type="molecule type" value="Genomic_DNA"/>
</dbReference>
<evidence type="ECO:0000313" key="2">
    <source>
        <dbReference type="Proteomes" id="UP000253999"/>
    </source>
</evidence>